<organism evidence="1 2">
    <name type="scientific">Acinetobacter ursingii</name>
    <dbReference type="NCBI Taxonomy" id="108980"/>
    <lineage>
        <taxon>Bacteria</taxon>
        <taxon>Pseudomonadati</taxon>
        <taxon>Pseudomonadota</taxon>
        <taxon>Gammaproteobacteria</taxon>
        <taxon>Moraxellales</taxon>
        <taxon>Moraxellaceae</taxon>
        <taxon>Acinetobacter</taxon>
    </lineage>
</organism>
<dbReference type="RefSeq" id="WP_004995665.1">
    <property type="nucleotide sequence ID" value="NZ_BKGH01000004.1"/>
</dbReference>
<reference evidence="1 2" key="1">
    <citation type="submission" date="2021-01" db="EMBL/GenBank/DDBJ databases">
        <title>FDA dAtabase for Regulatory Grade micrObial Sequences (FDA-ARGOS): Supporting development and validation of Infectious Disease Dx tests.</title>
        <authorList>
            <person name="Sproer C."/>
            <person name="Gronow S."/>
            <person name="Severitt S."/>
            <person name="Schroder I."/>
            <person name="Tallon L."/>
            <person name="Sadzewicz L."/>
            <person name="Zhao X."/>
            <person name="Boylan J."/>
            <person name="Ott S."/>
            <person name="Bowen H."/>
            <person name="Vavikolanu K."/>
            <person name="Mehta A."/>
            <person name="Aluvathingal J."/>
            <person name="Nadendla S."/>
            <person name="Lowell S."/>
            <person name="Myers T."/>
            <person name="Yan Y."/>
            <person name="Sichtig H."/>
        </authorList>
    </citation>
    <scope>NUCLEOTIDE SEQUENCE [LARGE SCALE GENOMIC DNA]</scope>
    <source>
        <strain evidence="1 2">FDAARGOS_1096</strain>
    </source>
</reference>
<dbReference type="GeneID" id="66213583"/>
<proteinExistence type="predicted"/>
<dbReference type="EMBL" id="CP068176">
    <property type="protein sequence ID" value="QQT87136.1"/>
    <property type="molecule type" value="Genomic_DNA"/>
</dbReference>
<evidence type="ECO:0008006" key="3">
    <source>
        <dbReference type="Google" id="ProtNLM"/>
    </source>
</evidence>
<sequence length="82" mass="8936">MAQEVDIETELAELLSESLSAPFLFIGSGFSRRYLDLPDWKGLLSQFATSMPFDSYLGTAGNDLPKAALALAEDFSTELDSI</sequence>
<name>A0A7T9UJQ5_9GAMM</name>
<accession>A0A7T9UJQ5</accession>
<dbReference type="Proteomes" id="UP000595320">
    <property type="component" value="Chromosome"/>
</dbReference>
<dbReference type="AlphaFoldDB" id="A0A7T9UJQ5"/>
<protein>
    <recommendedName>
        <fullName evidence="3">SIR2 family protein</fullName>
    </recommendedName>
</protein>
<evidence type="ECO:0000313" key="1">
    <source>
        <dbReference type="EMBL" id="QQT87136.1"/>
    </source>
</evidence>
<evidence type="ECO:0000313" key="2">
    <source>
        <dbReference type="Proteomes" id="UP000595320"/>
    </source>
</evidence>
<gene>
    <name evidence="1" type="ORF">I6I53_05060</name>
</gene>